<feature type="non-terminal residue" evidence="3">
    <location>
        <position position="1"/>
    </location>
</feature>
<dbReference type="AlphaFoldDB" id="A0A1B6MIX6"/>
<gene>
    <name evidence="3" type="ORF">g.17814</name>
</gene>
<feature type="region of interest" description="Disordered" evidence="1">
    <location>
        <begin position="393"/>
        <end position="563"/>
    </location>
</feature>
<feature type="compositionally biased region" description="Low complexity" evidence="1">
    <location>
        <begin position="551"/>
        <end position="563"/>
    </location>
</feature>
<feature type="chain" id="PRO_5008588344" description="Neuropeptide-like 1" evidence="2">
    <location>
        <begin position="27"/>
        <end position="563"/>
    </location>
</feature>
<feature type="compositionally biased region" description="Acidic residues" evidence="1">
    <location>
        <begin position="143"/>
        <end position="153"/>
    </location>
</feature>
<feature type="compositionally biased region" description="Low complexity" evidence="1">
    <location>
        <begin position="395"/>
        <end position="408"/>
    </location>
</feature>
<feature type="region of interest" description="Disordered" evidence="1">
    <location>
        <begin position="141"/>
        <end position="165"/>
    </location>
</feature>
<dbReference type="EMBL" id="GEBQ01004103">
    <property type="protein sequence ID" value="JAT35874.1"/>
    <property type="molecule type" value="Transcribed_RNA"/>
</dbReference>
<keyword evidence="2" id="KW-0732">Signal</keyword>
<evidence type="ECO:0000256" key="2">
    <source>
        <dbReference type="SAM" id="SignalP"/>
    </source>
</evidence>
<feature type="compositionally biased region" description="Basic and acidic residues" evidence="1">
    <location>
        <begin position="414"/>
        <end position="429"/>
    </location>
</feature>
<protein>
    <recommendedName>
        <fullName evidence="4">Neuropeptide-like 1</fullName>
    </recommendedName>
</protein>
<evidence type="ECO:0000256" key="1">
    <source>
        <dbReference type="SAM" id="MobiDB-lite"/>
    </source>
</evidence>
<evidence type="ECO:0000313" key="3">
    <source>
        <dbReference type="EMBL" id="JAT35874.1"/>
    </source>
</evidence>
<sequence length="563" mass="64158">VYCMMHTLLALLLFVVVFVVPNQVIAEDGVKESVEKRQVSVLARDGHLPYQGKRYVGEKQPESKTPETSWEYDSSADLDPSVFFLTNKRYVGALAKTGDLAKYKQQSDKRDEVDTLIDELLTAEELRRIRLEALREELLRQGEEEEEEDDEIDTEKRSLSSLARSGSFPLRDDKRSVASMARAGYLRSPSSYASVNNYDKRGISSIARSGQLPSFGKRGGISSIMRNGFSYQKRSLDSDLDSLLLEEYDNADKRNVASLARAYNLPSMGKRNIATFARNGWLSDFGTNAKKSTYDEWYDQDESKRNLPSLLRNRMSPLSEGKRYLGAFVANNRLPYTKQRYDDSKRNIVSMARNWNFPDSYRFGKRGWYDDVIGNDELAKRYVSSLLKQGPIPLSSDSVESNNDENQNYNSDQQSRDENTEHMDEEKRHLGSFMAQKSFAMRKKKSISPEDQFGEQPPTVSSSLAKSRSDENKMNNEIQQTHRQKREALADFSPASDEYPMPVLQNMDTSDYEDGNSRASVEEQSTRKKRYFAVRGGGKIPGGRLPHVGRSRSNNPNSGRRRH</sequence>
<accession>A0A1B6MIX6</accession>
<reference evidence="3" key="1">
    <citation type="submission" date="2015-11" db="EMBL/GenBank/DDBJ databases">
        <title>De novo transcriptome assembly of four potential Pierce s Disease insect vectors from Arizona vineyards.</title>
        <authorList>
            <person name="Tassone E.E."/>
        </authorList>
    </citation>
    <scope>NUCLEOTIDE SEQUENCE</scope>
</reference>
<name>A0A1B6MIX6_9HEMI</name>
<proteinExistence type="predicted"/>
<evidence type="ECO:0008006" key="4">
    <source>
        <dbReference type="Google" id="ProtNLM"/>
    </source>
</evidence>
<feature type="signal peptide" evidence="2">
    <location>
        <begin position="1"/>
        <end position="26"/>
    </location>
</feature>
<organism evidence="3">
    <name type="scientific">Graphocephala atropunctata</name>
    <dbReference type="NCBI Taxonomy" id="36148"/>
    <lineage>
        <taxon>Eukaryota</taxon>
        <taxon>Metazoa</taxon>
        <taxon>Ecdysozoa</taxon>
        <taxon>Arthropoda</taxon>
        <taxon>Hexapoda</taxon>
        <taxon>Insecta</taxon>
        <taxon>Pterygota</taxon>
        <taxon>Neoptera</taxon>
        <taxon>Paraneoptera</taxon>
        <taxon>Hemiptera</taxon>
        <taxon>Auchenorrhyncha</taxon>
        <taxon>Membracoidea</taxon>
        <taxon>Cicadellidae</taxon>
        <taxon>Cicadellinae</taxon>
        <taxon>Cicadellini</taxon>
        <taxon>Graphocephala</taxon>
    </lineage>
</organism>